<protein>
    <recommendedName>
        <fullName evidence="7">Deoxyuridine 5'-triphosphate nucleotidohydrolase</fullName>
        <shortName evidence="7">dUTPase</shortName>
        <ecNumber evidence="7">3.6.1.23</ecNumber>
    </recommendedName>
    <alternativeName>
        <fullName evidence="7">dUTP pyrophosphatase</fullName>
    </alternativeName>
</protein>
<dbReference type="HAMAP" id="MF_00116">
    <property type="entry name" value="dUTPase_bact"/>
    <property type="match status" value="1"/>
</dbReference>
<feature type="binding site" evidence="7">
    <location>
        <begin position="66"/>
        <end position="68"/>
    </location>
    <ligand>
        <name>substrate</name>
    </ligand>
</feature>
<evidence type="ECO:0000256" key="5">
    <source>
        <dbReference type="ARBA" id="ARBA00023080"/>
    </source>
</evidence>
<dbReference type="EMBL" id="JADIMC010000058">
    <property type="protein sequence ID" value="MBO8476318.1"/>
    <property type="molecule type" value="Genomic_DNA"/>
</dbReference>
<evidence type="ECO:0000256" key="6">
    <source>
        <dbReference type="ARBA" id="ARBA00047686"/>
    </source>
</evidence>
<proteinExistence type="inferred from homology"/>
<dbReference type="AlphaFoldDB" id="A0A9D9IP44"/>
<dbReference type="InterPro" id="IPR008181">
    <property type="entry name" value="dUTPase"/>
</dbReference>
<dbReference type="PANTHER" id="PTHR11241">
    <property type="entry name" value="DEOXYURIDINE 5'-TRIPHOSPHATE NUCLEOTIDOHYDROLASE"/>
    <property type="match status" value="1"/>
</dbReference>
<dbReference type="InterPro" id="IPR036157">
    <property type="entry name" value="dUTPase-like_sf"/>
</dbReference>
<evidence type="ECO:0000259" key="8">
    <source>
        <dbReference type="Pfam" id="PF00692"/>
    </source>
</evidence>
<sequence length="147" mass="16237">MDNVKVRIINKSDNELPQYSTLFSAGMDVRANLQSPVTLQPLERRLIPTGLFIELPEGYECQIRPRSGLALKKGITVLNSPGTIDADYRGEICVILVNLSAEPFVVNHGERICQMVVARHSTVEWEIADNLSESERSSGGFGHTGIK</sequence>
<evidence type="ECO:0000256" key="7">
    <source>
        <dbReference type="HAMAP-Rule" id="MF_00116"/>
    </source>
</evidence>
<comment type="catalytic activity">
    <reaction evidence="6 7">
        <text>dUTP + H2O = dUMP + diphosphate + H(+)</text>
        <dbReference type="Rhea" id="RHEA:10248"/>
        <dbReference type="ChEBI" id="CHEBI:15377"/>
        <dbReference type="ChEBI" id="CHEBI:15378"/>
        <dbReference type="ChEBI" id="CHEBI:33019"/>
        <dbReference type="ChEBI" id="CHEBI:61555"/>
        <dbReference type="ChEBI" id="CHEBI:246422"/>
        <dbReference type="EC" id="3.6.1.23"/>
    </reaction>
</comment>
<dbReference type="Pfam" id="PF00692">
    <property type="entry name" value="dUTPase"/>
    <property type="match status" value="1"/>
</dbReference>
<gene>
    <name evidence="7 9" type="primary">dut</name>
    <name evidence="9" type="ORF">IAB88_04930</name>
</gene>
<feature type="binding site" evidence="7">
    <location>
        <position position="79"/>
    </location>
    <ligand>
        <name>substrate</name>
    </ligand>
</feature>
<dbReference type="PANTHER" id="PTHR11241:SF0">
    <property type="entry name" value="DEOXYURIDINE 5'-TRIPHOSPHATE NUCLEOTIDOHYDROLASE"/>
    <property type="match status" value="1"/>
</dbReference>
<evidence type="ECO:0000313" key="9">
    <source>
        <dbReference type="EMBL" id="MBO8476318.1"/>
    </source>
</evidence>
<dbReference type="GO" id="GO:0006226">
    <property type="term" value="P:dUMP biosynthetic process"/>
    <property type="evidence" value="ECO:0007669"/>
    <property type="project" value="UniProtKB-UniRule"/>
</dbReference>
<dbReference type="CDD" id="cd07557">
    <property type="entry name" value="trimeric_dUTPase"/>
    <property type="match status" value="1"/>
</dbReference>
<comment type="similarity">
    <text evidence="1 7">Belongs to the dUTPase family.</text>
</comment>
<keyword evidence="2 7" id="KW-0479">Metal-binding</keyword>
<comment type="caution">
    <text evidence="7">Lacks conserved residue(s) required for the propagation of feature annotation.</text>
</comment>
<organism evidence="9 10">
    <name type="scientific">Candidatus Limisoma faecipullorum</name>
    <dbReference type="NCBI Taxonomy" id="2840854"/>
    <lineage>
        <taxon>Bacteria</taxon>
        <taxon>Pseudomonadati</taxon>
        <taxon>Bacteroidota</taxon>
        <taxon>Bacteroidia</taxon>
        <taxon>Bacteroidales</taxon>
        <taxon>Candidatus Limisoma</taxon>
    </lineage>
</organism>
<comment type="pathway">
    <text evidence="7">Pyrimidine metabolism; dUMP biosynthesis; dUMP from dCTP (dUTP route): step 2/2.</text>
</comment>
<dbReference type="GO" id="GO:0000287">
    <property type="term" value="F:magnesium ion binding"/>
    <property type="evidence" value="ECO:0007669"/>
    <property type="project" value="UniProtKB-UniRule"/>
</dbReference>
<dbReference type="Gene3D" id="2.70.40.10">
    <property type="match status" value="1"/>
</dbReference>
<keyword evidence="3 7" id="KW-0378">Hydrolase</keyword>
<dbReference type="InterPro" id="IPR033704">
    <property type="entry name" value="dUTPase_trimeric"/>
</dbReference>
<evidence type="ECO:0000313" key="10">
    <source>
        <dbReference type="Proteomes" id="UP000823598"/>
    </source>
</evidence>
<feature type="binding site" evidence="7">
    <location>
        <begin position="83"/>
        <end position="85"/>
    </location>
    <ligand>
        <name>substrate</name>
    </ligand>
</feature>
<dbReference type="GO" id="GO:0004170">
    <property type="term" value="F:dUTP diphosphatase activity"/>
    <property type="evidence" value="ECO:0007669"/>
    <property type="project" value="UniProtKB-UniRule"/>
</dbReference>
<evidence type="ECO:0000256" key="4">
    <source>
        <dbReference type="ARBA" id="ARBA00022842"/>
    </source>
</evidence>
<dbReference type="Proteomes" id="UP000823598">
    <property type="component" value="Unassembled WGS sequence"/>
</dbReference>
<dbReference type="GO" id="GO:0046081">
    <property type="term" value="P:dUTP catabolic process"/>
    <property type="evidence" value="ECO:0007669"/>
    <property type="project" value="InterPro"/>
</dbReference>
<dbReference type="EC" id="3.6.1.23" evidence="7"/>
<name>A0A9D9IP44_9BACT</name>
<dbReference type="InterPro" id="IPR029054">
    <property type="entry name" value="dUTPase-like"/>
</dbReference>
<dbReference type="NCBIfam" id="TIGR00576">
    <property type="entry name" value="dut"/>
    <property type="match status" value="1"/>
</dbReference>
<reference evidence="9" key="1">
    <citation type="submission" date="2020-10" db="EMBL/GenBank/DDBJ databases">
        <authorList>
            <person name="Gilroy R."/>
        </authorList>
    </citation>
    <scope>NUCLEOTIDE SEQUENCE</scope>
    <source>
        <strain evidence="9">6919</strain>
    </source>
</reference>
<reference evidence="9" key="2">
    <citation type="journal article" date="2021" name="PeerJ">
        <title>Extensive microbial diversity within the chicken gut microbiome revealed by metagenomics and culture.</title>
        <authorList>
            <person name="Gilroy R."/>
            <person name="Ravi A."/>
            <person name="Getino M."/>
            <person name="Pursley I."/>
            <person name="Horton D.L."/>
            <person name="Alikhan N.F."/>
            <person name="Baker D."/>
            <person name="Gharbi K."/>
            <person name="Hall N."/>
            <person name="Watson M."/>
            <person name="Adriaenssens E.M."/>
            <person name="Foster-Nyarko E."/>
            <person name="Jarju S."/>
            <person name="Secka A."/>
            <person name="Antonio M."/>
            <person name="Oren A."/>
            <person name="Chaudhuri R.R."/>
            <person name="La Ragione R."/>
            <person name="Hildebrand F."/>
            <person name="Pallen M.J."/>
        </authorList>
    </citation>
    <scope>NUCLEOTIDE SEQUENCE</scope>
    <source>
        <strain evidence="9">6919</strain>
    </source>
</reference>
<dbReference type="FunFam" id="2.70.40.10:FF:000002">
    <property type="entry name" value="dUTP diphosphatase"/>
    <property type="match status" value="1"/>
</dbReference>
<keyword evidence="5 7" id="KW-0546">Nucleotide metabolism</keyword>
<evidence type="ECO:0000256" key="1">
    <source>
        <dbReference type="ARBA" id="ARBA00006581"/>
    </source>
</evidence>
<keyword evidence="4 7" id="KW-0460">Magnesium</keyword>
<comment type="function">
    <text evidence="7">This enzyme is involved in nucleotide metabolism: it produces dUMP, the immediate precursor of thymidine nucleotides and it decreases the intracellular concentration of dUTP so that uracil cannot be incorporated into DNA.</text>
</comment>
<comment type="cofactor">
    <cofactor evidence="7">
        <name>Mg(2+)</name>
        <dbReference type="ChEBI" id="CHEBI:18420"/>
    </cofactor>
</comment>
<comment type="caution">
    <text evidence="9">The sequence shown here is derived from an EMBL/GenBank/DDBJ whole genome shotgun (WGS) entry which is preliminary data.</text>
</comment>
<dbReference type="SUPFAM" id="SSF51283">
    <property type="entry name" value="dUTPase-like"/>
    <property type="match status" value="1"/>
</dbReference>
<evidence type="ECO:0000256" key="2">
    <source>
        <dbReference type="ARBA" id="ARBA00022723"/>
    </source>
</evidence>
<dbReference type="NCBIfam" id="NF001862">
    <property type="entry name" value="PRK00601.1"/>
    <property type="match status" value="1"/>
</dbReference>
<feature type="domain" description="dUTPase-like" evidence="8">
    <location>
        <begin position="15"/>
        <end position="145"/>
    </location>
</feature>
<evidence type="ECO:0000256" key="3">
    <source>
        <dbReference type="ARBA" id="ARBA00022801"/>
    </source>
</evidence>
<accession>A0A9D9IP44</accession>